<organism evidence="5">
    <name type="scientific">Photinus pyralis</name>
    <name type="common">Common eastern firefly</name>
    <name type="synonym">Lampyris pyralis</name>
    <dbReference type="NCBI Taxonomy" id="7054"/>
    <lineage>
        <taxon>Eukaryota</taxon>
        <taxon>Metazoa</taxon>
        <taxon>Ecdysozoa</taxon>
        <taxon>Arthropoda</taxon>
        <taxon>Hexapoda</taxon>
        <taxon>Insecta</taxon>
        <taxon>Pterygota</taxon>
        <taxon>Neoptera</taxon>
        <taxon>Endopterygota</taxon>
        <taxon>Coleoptera</taxon>
        <taxon>Polyphaga</taxon>
        <taxon>Elateriformia</taxon>
        <taxon>Elateroidea</taxon>
        <taxon>Lampyridae</taxon>
        <taxon>Lampyrinae</taxon>
        <taxon>Photinus</taxon>
    </lineage>
</organism>
<dbReference type="OrthoDB" id="676979at2759"/>
<dbReference type="InterPro" id="IPR050541">
    <property type="entry name" value="LRR_TM_domain-containing"/>
</dbReference>
<dbReference type="PROSITE" id="PS51450">
    <property type="entry name" value="LRR"/>
    <property type="match status" value="1"/>
</dbReference>
<keyword evidence="2 4" id="KW-0732">Signal</keyword>
<dbReference type="InterPro" id="IPR003591">
    <property type="entry name" value="Leu-rich_rpt_typical-subtyp"/>
</dbReference>
<name>A0A1Y1LVQ6_PHOPY</name>
<keyword evidence="3" id="KW-0677">Repeat</keyword>
<dbReference type="InterPro" id="IPR032675">
    <property type="entry name" value="LRR_dom_sf"/>
</dbReference>
<evidence type="ECO:0000313" key="5">
    <source>
        <dbReference type="EMBL" id="JAV76125.1"/>
    </source>
</evidence>
<evidence type="ECO:0000256" key="1">
    <source>
        <dbReference type="ARBA" id="ARBA00022614"/>
    </source>
</evidence>
<keyword evidence="1" id="KW-0433">Leucine-rich repeat</keyword>
<dbReference type="SUPFAM" id="SSF52058">
    <property type="entry name" value="L domain-like"/>
    <property type="match status" value="1"/>
</dbReference>
<protein>
    <recommendedName>
        <fullName evidence="6">LRRCT domain-containing protein</fullName>
    </recommendedName>
</protein>
<dbReference type="GO" id="GO:0005886">
    <property type="term" value="C:plasma membrane"/>
    <property type="evidence" value="ECO:0007669"/>
    <property type="project" value="TreeGrafter"/>
</dbReference>
<dbReference type="RefSeq" id="XP_031351561.1">
    <property type="nucleotide sequence ID" value="XM_031495701.1"/>
</dbReference>
<dbReference type="Gene3D" id="3.80.10.10">
    <property type="entry name" value="Ribonuclease Inhibitor"/>
    <property type="match status" value="2"/>
</dbReference>
<evidence type="ECO:0000256" key="4">
    <source>
        <dbReference type="SAM" id="SignalP"/>
    </source>
</evidence>
<dbReference type="EMBL" id="GEZM01049073">
    <property type="protein sequence ID" value="JAV76125.1"/>
    <property type="molecule type" value="Transcribed_RNA"/>
</dbReference>
<evidence type="ECO:0000256" key="3">
    <source>
        <dbReference type="ARBA" id="ARBA00022737"/>
    </source>
</evidence>
<feature type="signal peptide" evidence="4">
    <location>
        <begin position="1"/>
        <end position="17"/>
    </location>
</feature>
<dbReference type="SMART" id="SM00369">
    <property type="entry name" value="LRR_TYP"/>
    <property type="match status" value="8"/>
</dbReference>
<sequence length="339" mass="38281">MLKLLLVTLLSAALVQCCEKQSFQNVKIKASKYFSSKNESNDIQLETLTGCIEPNEELKNALSITIENQQVPVLYSGSVQDMPWLHELILNANNIEKIEPGAFLNLKTMATISLERNKITTIPEGVFNGMEIKRLLLSDNLISKIDPGAFDNMPELNRIDLDNNKLQVWNADWFKNTPNIILLSVRNNQIKELPADAFKNIKGSDKPFKTKTTIFLGGNEIEAIDKNAFRGIKDLQMLDLDKNHIATIDANVFSGMKTIKTLLLAGNKIKCLSDSILDSLPVTEMTNLENNPLDCVCLKSMQNWSKKHNGNLKTYIRKIECMQERIKNVLDSVKQPKFE</sequence>
<dbReference type="InterPro" id="IPR001611">
    <property type="entry name" value="Leu-rich_rpt"/>
</dbReference>
<dbReference type="AlphaFoldDB" id="A0A1Y1LVQ6"/>
<proteinExistence type="predicted"/>
<reference evidence="5" key="1">
    <citation type="journal article" date="2016" name="Sci. Rep.">
        <title>Molecular characterization of firefly nuptial gifts: a multi-omics approach sheds light on postcopulatory sexual selection.</title>
        <authorList>
            <person name="Al-Wathiqui N."/>
            <person name="Fallon T.R."/>
            <person name="South A."/>
            <person name="Weng J.K."/>
            <person name="Lewis S.M."/>
        </authorList>
    </citation>
    <scope>NUCLEOTIDE SEQUENCE</scope>
</reference>
<evidence type="ECO:0000256" key="2">
    <source>
        <dbReference type="ARBA" id="ARBA00022729"/>
    </source>
</evidence>
<feature type="chain" id="PRO_5013208714" description="LRRCT domain-containing protein" evidence="4">
    <location>
        <begin position="18"/>
        <end position="339"/>
    </location>
</feature>
<accession>A0A1Y1LVQ6</accession>
<dbReference type="Pfam" id="PF13855">
    <property type="entry name" value="LRR_8"/>
    <property type="match status" value="3"/>
</dbReference>
<dbReference type="GeneID" id="116176885"/>
<evidence type="ECO:0008006" key="6">
    <source>
        <dbReference type="Google" id="ProtNLM"/>
    </source>
</evidence>
<dbReference type="PANTHER" id="PTHR24369:SF210">
    <property type="entry name" value="CHAOPTIN-RELATED"/>
    <property type="match status" value="1"/>
</dbReference>
<dbReference type="KEGG" id="ppyr:116176885"/>
<dbReference type="PANTHER" id="PTHR24369">
    <property type="entry name" value="ANTIGEN BSP, PUTATIVE-RELATED"/>
    <property type="match status" value="1"/>
</dbReference>